<feature type="compositionally biased region" description="Basic and acidic residues" evidence="1">
    <location>
        <begin position="131"/>
        <end position="146"/>
    </location>
</feature>
<accession>A0ABV5EDD2</accession>
<keyword evidence="4" id="KW-1185">Reference proteome</keyword>
<evidence type="ECO:0000313" key="4">
    <source>
        <dbReference type="Proteomes" id="UP001585080"/>
    </source>
</evidence>
<dbReference type="Proteomes" id="UP001585080">
    <property type="component" value="Unassembled WGS sequence"/>
</dbReference>
<gene>
    <name evidence="3" type="ORF">VSS16_18500</name>
</gene>
<comment type="caution">
    <text evidence="3">The sequence shown here is derived from an EMBL/GenBank/DDBJ whole genome shotgun (WGS) entry which is preliminary data.</text>
</comment>
<keyword evidence="2" id="KW-0732">Signal</keyword>
<sequence length="198" mass="20220">MRGICVASAVLLGVSALSSCAPHAVARADDNITPFGFSVMPSTIAAGGQVSLRVDRTGGGCRGTATVTSGVFDTVAIRPGQSSATAVVDRDARAGATYRVTFTCDGASGSTDLTIAAAHPGHHPTHQPTRQPEHRPEHRADHRSTPEHVVPQKGVHAGEGGTLGGFDLKDIGLGLALVTGSVGAAYHLSRRRGEEDGA</sequence>
<feature type="region of interest" description="Disordered" evidence="1">
    <location>
        <begin position="118"/>
        <end position="152"/>
    </location>
</feature>
<proteinExistence type="predicted"/>
<evidence type="ECO:0000256" key="2">
    <source>
        <dbReference type="SAM" id="SignalP"/>
    </source>
</evidence>
<evidence type="ECO:0000313" key="3">
    <source>
        <dbReference type="EMBL" id="MFB8774693.1"/>
    </source>
</evidence>
<protein>
    <recommendedName>
        <fullName evidence="5">Lipoprotein</fullName>
    </recommendedName>
</protein>
<dbReference type="RefSeq" id="WP_376733394.1">
    <property type="nucleotide sequence ID" value="NZ_JAYMRP010000015.1"/>
</dbReference>
<dbReference type="EMBL" id="JAYMRP010000015">
    <property type="protein sequence ID" value="MFB8774693.1"/>
    <property type="molecule type" value="Genomic_DNA"/>
</dbReference>
<evidence type="ECO:0000256" key="1">
    <source>
        <dbReference type="SAM" id="MobiDB-lite"/>
    </source>
</evidence>
<reference evidence="3 4" key="1">
    <citation type="submission" date="2024-01" db="EMBL/GenBank/DDBJ databases">
        <title>Genome mining of biosynthetic gene clusters to explore secondary metabolites of Streptomyces sp.</title>
        <authorList>
            <person name="Baig A."/>
            <person name="Ajitkumar Shintre N."/>
            <person name="Kumar H."/>
            <person name="Anbarasu A."/>
            <person name="Ramaiah S."/>
        </authorList>
    </citation>
    <scope>NUCLEOTIDE SEQUENCE [LARGE SCALE GENOMIC DNA]</scope>
    <source>
        <strain evidence="3 4">A57</strain>
    </source>
</reference>
<evidence type="ECO:0008006" key="5">
    <source>
        <dbReference type="Google" id="ProtNLM"/>
    </source>
</evidence>
<name>A0ABV5EDD2_9ACTN</name>
<feature type="signal peptide" evidence="2">
    <location>
        <begin position="1"/>
        <end position="26"/>
    </location>
</feature>
<dbReference type="PROSITE" id="PS51257">
    <property type="entry name" value="PROKAR_LIPOPROTEIN"/>
    <property type="match status" value="1"/>
</dbReference>
<organism evidence="3 4">
    <name type="scientific">Streptomyces broussonetiae</name>
    <dbReference type="NCBI Taxonomy" id="2686304"/>
    <lineage>
        <taxon>Bacteria</taxon>
        <taxon>Bacillati</taxon>
        <taxon>Actinomycetota</taxon>
        <taxon>Actinomycetes</taxon>
        <taxon>Kitasatosporales</taxon>
        <taxon>Streptomycetaceae</taxon>
        <taxon>Streptomyces</taxon>
    </lineage>
</organism>
<feature type="chain" id="PRO_5045847808" description="Lipoprotein" evidence="2">
    <location>
        <begin position="27"/>
        <end position="198"/>
    </location>
</feature>